<keyword evidence="9" id="KW-0786">Thiamine pyrophosphate</keyword>
<evidence type="ECO:0000256" key="5">
    <source>
        <dbReference type="ARBA" id="ARBA00013152"/>
    </source>
</evidence>
<evidence type="ECO:0000313" key="14">
    <source>
        <dbReference type="Proteomes" id="UP000008495"/>
    </source>
</evidence>
<comment type="cofactor">
    <cofactor evidence="1">
        <name>Mg(2+)</name>
        <dbReference type="ChEBI" id="CHEBI:18420"/>
    </cofactor>
</comment>
<feature type="compositionally biased region" description="Basic and acidic residues" evidence="11">
    <location>
        <begin position="683"/>
        <end position="692"/>
    </location>
</feature>
<evidence type="ECO:0000256" key="6">
    <source>
        <dbReference type="ARBA" id="ARBA00022679"/>
    </source>
</evidence>
<proteinExistence type="inferred from homology"/>
<keyword evidence="14" id="KW-1185">Reference proteome</keyword>
<dbReference type="Proteomes" id="UP000008495">
    <property type="component" value="Unassembled WGS sequence"/>
</dbReference>
<dbReference type="InterPro" id="IPR029061">
    <property type="entry name" value="THDP-binding"/>
</dbReference>
<keyword evidence="8" id="KW-0460">Magnesium</keyword>
<dbReference type="InterPro" id="IPR009014">
    <property type="entry name" value="Transketo_C/PFOR_II"/>
</dbReference>
<dbReference type="OrthoDB" id="9759664at2"/>
<protein>
    <recommendedName>
        <fullName evidence="5">transketolase</fullName>
        <ecNumber evidence="5">2.2.1.1</ecNumber>
    </recommendedName>
</protein>
<dbReference type="InterPro" id="IPR055152">
    <property type="entry name" value="Transketolase-like_C_2"/>
</dbReference>
<evidence type="ECO:0000256" key="11">
    <source>
        <dbReference type="SAM" id="MobiDB-lite"/>
    </source>
</evidence>
<dbReference type="RefSeq" id="WP_006501687.1">
    <property type="nucleotide sequence ID" value="NZ_BAGZ01000003.1"/>
</dbReference>
<dbReference type="Pfam" id="PF22613">
    <property type="entry name" value="Transketolase_C_1"/>
    <property type="match status" value="1"/>
</dbReference>
<dbReference type="STRING" id="100225.SAMN05421595_2072"/>
<accession>K6UL50</accession>
<dbReference type="Gene3D" id="3.40.50.920">
    <property type="match status" value="1"/>
</dbReference>
<dbReference type="AlphaFoldDB" id="K6UL50"/>
<keyword evidence="7" id="KW-0479">Metal-binding</keyword>
<dbReference type="InterPro" id="IPR020826">
    <property type="entry name" value="Transketolase_BS"/>
</dbReference>
<comment type="catalytic activity">
    <reaction evidence="10">
        <text>D-sedoheptulose 7-phosphate + D-glyceraldehyde 3-phosphate = aldehydo-D-ribose 5-phosphate + D-xylulose 5-phosphate</text>
        <dbReference type="Rhea" id="RHEA:10508"/>
        <dbReference type="ChEBI" id="CHEBI:57483"/>
        <dbReference type="ChEBI" id="CHEBI:57737"/>
        <dbReference type="ChEBI" id="CHEBI:58273"/>
        <dbReference type="ChEBI" id="CHEBI:59776"/>
        <dbReference type="EC" id="2.2.1.1"/>
    </reaction>
</comment>
<evidence type="ECO:0000256" key="8">
    <source>
        <dbReference type="ARBA" id="ARBA00022842"/>
    </source>
</evidence>
<reference evidence="13 14" key="1">
    <citation type="submission" date="2012-08" db="EMBL/GenBank/DDBJ databases">
        <title>Whole genome shotgun sequence of Austwickia chelonae NBRC 105200.</title>
        <authorList>
            <person name="Yoshida I."/>
            <person name="Hosoyama A."/>
            <person name="Tsuchikane K."/>
            <person name="Katsumata H."/>
            <person name="Ando Y."/>
            <person name="Ohji S."/>
            <person name="Hamada M."/>
            <person name="Tamura T."/>
            <person name="Yamazoe A."/>
            <person name="Yamazaki S."/>
            <person name="Fujita N."/>
        </authorList>
    </citation>
    <scope>NUCLEOTIDE SEQUENCE [LARGE SCALE GENOMIC DNA]</scope>
    <source>
        <strain evidence="13 14">NBRC 105200</strain>
    </source>
</reference>
<feature type="domain" description="Transketolase-like pyrimidine-binding" evidence="12">
    <location>
        <begin position="363"/>
        <end position="543"/>
    </location>
</feature>
<dbReference type="SUPFAM" id="SSF52518">
    <property type="entry name" value="Thiamin diphosphate-binding fold (THDP-binding)"/>
    <property type="match status" value="2"/>
</dbReference>
<dbReference type="GO" id="GO:0005829">
    <property type="term" value="C:cytosol"/>
    <property type="evidence" value="ECO:0007669"/>
    <property type="project" value="TreeGrafter"/>
</dbReference>
<comment type="subunit">
    <text evidence="4">Homodimer.</text>
</comment>
<dbReference type="PROSITE" id="PS00802">
    <property type="entry name" value="TRANSKETOLASE_2"/>
    <property type="match status" value="1"/>
</dbReference>
<evidence type="ECO:0000256" key="1">
    <source>
        <dbReference type="ARBA" id="ARBA00001946"/>
    </source>
</evidence>
<dbReference type="SUPFAM" id="SSF52922">
    <property type="entry name" value="TK C-terminal domain-like"/>
    <property type="match status" value="1"/>
</dbReference>
<dbReference type="CDD" id="cd02012">
    <property type="entry name" value="TPP_TK"/>
    <property type="match status" value="1"/>
</dbReference>
<dbReference type="EC" id="2.2.1.1" evidence="5"/>
<dbReference type="Pfam" id="PF02779">
    <property type="entry name" value="Transket_pyr"/>
    <property type="match status" value="1"/>
</dbReference>
<evidence type="ECO:0000256" key="7">
    <source>
        <dbReference type="ARBA" id="ARBA00022723"/>
    </source>
</evidence>
<organism evidence="13 14">
    <name type="scientific">Austwickia chelonae NBRC 105200</name>
    <dbReference type="NCBI Taxonomy" id="1184607"/>
    <lineage>
        <taxon>Bacteria</taxon>
        <taxon>Bacillati</taxon>
        <taxon>Actinomycetota</taxon>
        <taxon>Actinomycetes</taxon>
        <taxon>Micrococcales</taxon>
        <taxon>Dermatophilaceae</taxon>
        <taxon>Austwickia</taxon>
    </lineage>
</organism>
<gene>
    <name evidence="13" type="primary">tkt</name>
    <name evidence="13" type="ORF">AUCHE_03_01540</name>
</gene>
<dbReference type="eggNOG" id="COG0021">
    <property type="taxonomic scope" value="Bacteria"/>
</dbReference>
<evidence type="ECO:0000259" key="12">
    <source>
        <dbReference type="SMART" id="SM00861"/>
    </source>
</evidence>
<evidence type="ECO:0000256" key="10">
    <source>
        <dbReference type="ARBA" id="ARBA00049473"/>
    </source>
</evidence>
<dbReference type="Gene3D" id="3.40.50.970">
    <property type="match status" value="2"/>
</dbReference>
<dbReference type="SMART" id="SM00861">
    <property type="entry name" value="Transket_pyr"/>
    <property type="match status" value="1"/>
</dbReference>
<keyword evidence="6" id="KW-0808">Transferase</keyword>
<dbReference type="GO" id="GO:0006098">
    <property type="term" value="P:pentose-phosphate shunt"/>
    <property type="evidence" value="ECO:0007669"/>
    <property type="project" value="TreeGrafter"/>
</dbReference>
<feature type="region of interest" description="Disordered" evidence="11">
    <location>
        <begin position="401"/>
        <end position="421"/>
    </location>
</feature>
<feature type="region of interest" description="Disordered" evidence="11">
    <location>
        <begin position="681"/>
        <end position="702"/>
    </location>
</feature>
<comment type="similarity">
    <text evidence="3">Belongs to the transketolase family.</text>
</comment>
<dbReference type="CDD" id="cd07033">
    <property type="entry name" value="TPP_PYR_DXS_TK_like"/>
    <property type="match status" value="1"/>
</dbReference>
<evidence type="ECO:0000256" key="2">
    <source>
        <dbReference type="ARBA" id="ARBA00001964"/>
    </source>
</evidence>
<evidence type="ECO:0000256" key="4">
    <source>
        <dbReference type="ARBA" id="ARBA00011738"/>
    </source>
</evidence>
<sequence>MITSADADLIRYARVLPLDIVQAKGNGHAGTAVGLTPLMTVLYRHRLAHHPHDPAWAGRDRFVLSAGHASLALYLQLFLTGYGLELEDLRRARTLHALTPGHPELGVTPGVETSTGPLGQGLGNAVGMAMEARRIRALLDPHSPAGESPFDHRIWCLASDGDLMEGLSHEAAALAGHLRLGRLVVLWDDNGISIEGPTSITTSEDVPARFAAYGFRILTLDDAEDLDAIDRILAEAAEAHDGEAPTFVRIRTRIGHPMPNLGGTAAAHAGPVGETEIRATKEALGLDPDKQLFLPDELLVHSRKSAAERGTDLRAQWQLRYDRWYDQATPECRALHRRLHTRELPDCLWDEITRDLAGLTGPIATRTVTARILAGLGTHLPELWGGSADLADTACGRISAHDNALSPQDTTGRPGGPGGRQIHFGIREHAMGALVNGMALSGLTRPFANGYLVFSDYMRPALRMAALMHLPVLYLFSHDSVAVGEDGPTHQPVEHLTSLRAVPGLAVARPADAGETLGVWQRTMERATGPTAIIGARQATPPVAAQPVGTAGAARGGYILRDCEQVDVLLLATGSEVHLACAAADRLADEGIGARIVSMPCLEWFEEEETSYQETVLPPIVAARVSVEAGATTDWWRYLGTYGRAVGVDQFGESGPGDIVLARAGINLDAVVDAARSSLSAVRRGDPSRDESSGATPDTVSS</sequence>
<evidence type="ECO:0000256" key="3">
    <source>
        <dbReference type="ARBA" id="ARBA00007131"/>
    </source>
</evidence>
<dbReference type="EMBL" id="BAGZ01000003">
    <property type="protein sequence ID" value="GAB76936.1"/>
    <property type="molecule type" value="Genomic_DNA"/>
</dbReference>
<dbReference type="GO" id="GO:0000287">
    <property type="term" value="F:magnesium ion binding"/>
    <property type="evidence" value="ECO:0007669"/>
    <property type="project" value="UniProtKB-ARBA"/>
</dbReference>
<dbReference type="PANTHER" id="PTHR43522">
    <property type="entry name" value="TRANSKETOLASE"/>
    <property type="match status" value="1"/>
</dbReference>
<dbReference type="InterPro" id="IPR005474">
    <property type="entry name" value="Transketolase_N"/>
</dbReference>
<dbReference type="FunFam" id="3.40.50.920:FF:000003">
    <property type="entry name" value="Transketolase"/>
    <property type="match status" value="1"/>
</dbReference>
<dbReference type="PANTHER" id="PTHR43522:SF2">
    <property type="entry name" value="TRANSKETOLASE 1-RELATED"/>
    <property type="match status" value="1"/>
</dbReference>
<dbReference type="GO" id="GO:0004802">
    <property type="term" value="F:transketolase activity"/>
    <property type="evidence" value="ECO:0007669"/>
    <property type="project" value="UniProtKB-EC"/>
</dbReference>
<name>K6UL50_9MICO</name>
<dbReference type="InterPro" id="IPR005475">
    <property type="entry name" value="Transketolase-like_Pyr-bd"/>
</dbReference>
<evidence type="ECO:0000256" key="9">
    <source>
        <dbReference type="ARBA" id="ARBA00023052"/>
    </source>
</evidence>
<comment type="caution">
    <text evidence="13">The sequence shown here is derived from an EMBL/GenBank/DDBJ whole genome shotgun (WGS) entry which is preliminary data.</text>
</comment>
<dbReference type="Pfam" id="PF00456">
    <property type="entry name" value="Transketolase_N"/>
    <property type="match status" value="1"/>
</dbReference>
<evidence type="ECO:0000313" key="13">
    <source>
        <dbReference type="EMBL" id="GAB76936.1"/>
    </source>
</evidence>
<comment type="cofactor">
    <cofactor evidence="2">
        <name>thiamine diphosphate</name>
        <dbReference type="ChEBI" id="CHEBI:58937"/>
    </cofactor>
</comment>
<feature type="compositionally biased region" description="Polar residues" evidence="11">
    <location>
        <begin position="693"/>
        <end position="702"/>
    </location>
</feature>
<dbReference type="InterPro" id="IPR033247">
    <property type="entry name" value="Transketolase_fam"/>
</dbReference>